<accession>A0A1G6CUF2</accession>
<evidence type="ECO:0000256" key="4">
    <source>
        <dbReference type="ARBA" id="ARBA00022989"/>
    </source>
</evidence>
<gene>
    <name evidence="9" type="ORF">SAMN05660653_01726</name>
</gene>
<organism evidence="9 10">
    <name type="scientific">Desulfonatronum thiosulfatophilum</name>
    <dbReference type="NCBI Taxonomy" id="617002"/>
    <lineage>
        <taxon>Bacteria</taxon>
        <taxon>Pseudomonadati</taxon>
        <taxon>Thermodesulfobacteriota</taxon>
        <taxon>Desulfovibrionia</taxon>
        <taxon>Desulfovibrionales</taxon>
        <taxon>Desulfonatronaceae</taxon>
        <taxon>Desulfonatronum</taxon>
    </lineage>
</organism>
<evidence type="ECO:0000256" key="7">
    <source>
        <dbReference type="SAM" id="Phobius"/>
    </source>
</evidence>
<evidence type="ECO:0000259" key="8">
    <source>
        <dbReference type="SMART" id="SM00287"/>
    </source>
</evidence>
<evidence type="ECO:0000256" key="3">
    <source>
        <dbReference type="ARBA" id="ARBA00022729"/>
    </source>
</evidence>
<name>A0A1G6CUF2_9BACT</name>
<keyword evidence="4 7" id="KW-1133">Transmembrane helix</keyword>
<dbReference type="InterPro" id="IPR016476">
    <property type="entry name" value="SH3_dom_pro"/>
</dbReference>
<protein>
    <submittedName>
        <fullName evidence="9">SH3 domain protein</fullName>
    </submittedName>
</protein>
<feature type="domain" description="SH3b" evidence="8">
    <location>
        <begin position="24"/>
        <end position="87"/>
    </location>
</feature>
<dbReference type="EMBL" id="FMXO01000009">
    <property type="protein sequence ID" value="SDB36509.1"/>
    <property type="molecule type" value="Genomic_DNA"/>
</dbReference>
<feature type="coiled-coil region" evidence="6">
    <location>
        <begin position="146"/>
        <end position="187"/>
    </location>
</feature>
<keyword evidence="2 7" id="KW-0812">Transmembrane</keyword>
<comment type="subcellular location">
    <subcellularLocation>
        <location evidence="1">Membrane</location>
        <topology evidence="1">Single-pass membrane protein</topology>
    </subcellularLocation>
</comment>
<dbReference type="Pfam" id="PF08239">
    <property type="entry name" value="SH3_3"/>
    <property type="match status" value="1"/>
</dbReference>
<dbReference type="OrthoDB" id="5418566at2"/>
<keyword evidence="3" id="KW-0732">Signal</keyword>
<reference evidence="9 10" key="1">
    <citation type="submission" date="2016-10" db="EMBL/GenBank/DDBJ databases">
        <authorList>
            <person name="de Groot N.N."/>
        </authorList>
    </citation>
    <scope>NUCLEOTIDE SEQUENCE [LARGE SCALE GENOMIC DNA]</scope>
    <source>
        <strain evidence="9 10">ASO4-2</strain>
    </source>
</reference>
<evidence type="ECO:0000256" key="1">
    <source>
        <dbReference type="ARBA" id="ARBA00004167"/>
    </source>
</evidence>
<evidence type="ECO:0000256" key="6">
    <source>
        <dbReference type="SAM" id="Coils"/>
    </source>
</evidence>
<feature type="transmembrane region" description="Helical" evidence="7">
    <location>
        <begin position="192"/>
        <end position="211"/>
    </location>
</feature>
<dbReference type="Proteomes" id="UP000198771">
    <property type="component" value="Unassembled WGS sequence"/>
</dbReference>
<keyword evidence="6" id="KW-0175">Coiled coil</keyword>
<dbReference type="AlphaFoldDB" id="A0A1G6CUF2"/>
<dbReference type="Gene3D" id="2.30.30.40">
    <property type="entry name" value="SH3 Domains"/>
    <property type="match status" value="1"/>
</dbReference>
<evidence type="ECO:0000313" key="10">
    <source>
        <dbReference type="Proteomes" id="UP000198771"/>
    </source>
</evidence>
<dbReference type="STRING" id="617002.SAMN05660653_01726"/>
<evidence type="ECO:0000313" key="9">
    <source>
        <dbReference type="EMBL" id="SDB36509.1"/>
    </source>
</evidence>
<dbReference type="RefSeq" id="WP_092120106.1">
    <property type="nucleotide sequence ID" value="NZ_FMXO01000009.1"/>
</dbReference>
<evidence type="ECO:0000256" key="5">
    <source>
        <dbReference type="ARBA" id="ARBA00023136"/>
    </source>
</evidence>
<keyword evidence="5 7" id="KW-0472">Membrane</keyword>
<dbReference type="NCBIfam" id="TIGR04211">
    <property type="entry name" value="SH3_and_anchor"/>
    <property type="match status" value="1"/>
</dbReference>
<proteinExistence type="predicted"/>
<dbReference type="InterPro" id="IPR003646">
    <property type="entry name" value="SH3-like_bac-type"/>
</dbReference>
<sequence>MKIIYWKLILIVAIVLLGAENLSARTVYVGERQEITQRTGPSTDHRVLKMLPTGARLTVLETNDGWLRVQGPDGTVGWVLQRFTSGELPSNLQLERLQQEYDQLRAASGGALDRVAELEASNTNLMDSLSEATSSLAALDEKYTTLAAEAANVIELKEQHDQAMQDLQQAEARIIRLSEENAELRSSEQLRWFLSGAGVVFGSWLFGFLMGRRRRRQPSSLRL</sequence>
<dbReference type="GO" id="GO:0016020">
    <property type="term" value="C:membrane"/>
    <property type="evidence" value="ECO:0007669"/>
    <property type="project" value="UniProtKB-SubCell"/>
</dbReference>
<keyword evidence="10" id="KW-1185">Reference proteome</keyword>
<dbReference type="SMART" id="SM00287">
    <property type="entry name" value="SH3b"/>
    <property type="match status" value="1"/>
</dbReference>
<evidence type="ECO:0000256" key="2">
    <source>
        <dbReference type="ARBA" id="ARBA00022692"/>
    </source>
</evidence>